<keyword evidence="6" id="KW-1185">Reference proteome</keyword>
<sequence>MSLSQKSVNTLDKAARHPVFDDFQHFIDQLQDMSNQCSADLTADDICHFSSDRKQLSMSLKQPFGKGRMELLQLPSGFSIGRSDYFLNYPLQSHYRYLSDQLGFGLMLSGSFGLAVPELHLSDQVEAGEIWVRKGQAEDICATQFSGKRVCGVSLDLSAQMLEVWREEAPCRLKKSLGRHSTAPDCFRYGVVTAEIRKLAMKMLACPTTSLCSRLEYESLGLSLLAWLLNPGEKGSGMTAVEKRHARQKRLISQAIEILHEEWRTPPTIHELACRVGMNECYLKSGFKEVTGLTIEAYVRSLRMEQARLLMSTQGYTVQQAALEVGFSNQSHFSSAFSEHFGYRPSQITRKKTLSFS</sequence>
<dbReference type="InterPro" id="IPR020449">
    <property type="entry name" value="Tscrpt_reg_AraC-type_HTH"/>
</dbReference>
<dbReference type="InterPro" id="IPR018060">
    <property type="entry name" value="HTH_AraC"/>
</dbReference>
<dbReference type="SMART" id="SM00342">
    <property type="entry name" value="HTH_ARAC"/>
    <property type="match status" value="1"/>
</dbReference>
<comment type="caution">
    <text evidence="5">The sequence shown here is derived from an EMBL/GenBank/DDBJ whole genome shotgun (WGS) entry which is preliminary data.</text>
</comment>
<dbReference type="PANTHER" id="PTHR47893">
    <property type="entry name" value="REGULATORY PROTEIN PCHR"/>
    <property type="match status" value="1"/>
</dbReference>
<dbReference type="PRINTS" id="PR00032">
    <property type="entry name" value="HTHARAC"/>
</dbReference>
<dbReference type="GO" id="GO:0003700">
    <property type="term" value="F:DNA-binding transcription factor activity"/>
    <property type="evidence" value="ECO:0007669"/>
    <property type="project" value="InterPro"/>
</dbReference>
<gene>
    <name evidence="5" type="ORF">BTA35_0215920</name>
</gene>
<dbReference type="Proteomes" id="UP000190064">
    <property type="component" value="Unassembled WGS sequence"/>
</dbReference>
<keyword evidence="1" id="KW-0805">Transcription regulation</keyword>
<evidence type="ECO:0000313" key="5">
    <source>
        <dbReference type="EMBL" id="OOV85992.1"/>
    </source>
</evidence>
<proteinExistence type="predicted"/>
<organism evidence="5 6">
    <name type="scientific">Oceanospirillum linum</name>
    <dbReference type="NCBI Taxonomy" id="966"/>
    <lineage>
        <taxon>Bacteria</taxon>
        <taxon>Pseudomonadati</taxon>
        <taxon>Pseudomonadota</taxon>
        <taxon>Gammaproteobacteria</taxon>
        <taxon>Oceanospirillales</taxon>
        <taxon>Oceanospirillaceae</taxon>
        <taxon>Oceanospirillum</taxon>
    </lineage>
</organism>
<dbReference type="RefSeq" id="WP_078320800.1">
    <property type="nucleotide sequence ID" value="NZ_FXTS01000011.1"/>
</dbReference>
<dbReference type="Pfam" id="PF12833">
    <property type="entry name" value="HTH_18"/>
    <property type="match status" value="1"/>
</dbReference>
<protein>
    <recommendedName>
        <fullName evidence="4">HTH araC/xylS-type domain-containing protein</fullName>
    </recommendedName>
</protein>
<evidence type="ECO:0000256" key="1">
    <source>
        <dbReference type="ARBA" id="ARBA00023015"/>
    </source>
</evidence>
<dbReference type="STRING" id="966.BTA35_0215920"/>
<dbReference type="AlphaFoldDB" id="A0A1T1H827"/>
<evidence type="ECO:0000256" key="2">
    <source>
        <dbReference type="ARBA" id="ARBA00023125"/>
    </source>
</evidence>
<dbReference type="InterPro" id="IPR009057">
    <property type="entry name" value="Homeodomain-like_sf"/>
</dbReference>
<feature type="domain" description="HTH araC/xylS-type" evidence="4">
    <location>
        <begin position="253"/>
        <end position="351"/>
    </location>
</feature>
<dbReference type="GO" id="GO:0043565">
    <property type="term" value="F:sequence-specific DNA binding"/>
    <property type="evidence" value="ECO:0007669"/>
    <property type="project" value="InterPro"/>
</dbReference>
<dbReference type="SUPFAM" id="SSF46689">
    <property type="entry name" value="Homeodomain-like"/>
    <property type="match status" value="2"/>
</dbReference>
<dbReference type="PROSITE" id="PS01124">
    <property type="entry name" value="HTH_ARAC_FAMILY_2"/>
    <property type="match status" value="1"/>
</dbReference>
<evidence type="ECO:0000256" key="3">
    <source>
        <dbReference type="ARBA" id="ARBA00023163"/>
    </source>
</evidence>
<keyword evidence="3" id="KW-0804">Transcription</keyword>
<keyword evidence="2" id="KW-0238">DNA-binding</keyword>
<evidence type="ECO:0000313" key="6">
    <source>
        <dbReference type="Proteomes" id="UP000190064"/>
    </source>
</evidence>
<dbReference type="PANTHER" id="PTHR47893:SF1">
    <property type="entry name" value="REGULATORY PROTEIN PCHR"/>
    <property type="match status" value="1"/>
</dbReference>
<accession>A0A1T1H827</accession>
<dbReference type="Gene3D" id="1.10.10.60">
    <property type="entry name" value="Homeodomain-like"/>
    <property type="match status" value="2"/>
</dbReference>
<evidence type="ECO:0000259" key="4">
    <source>
        <dbReference type="PROSITE" id="PS01124"/>
    </source>
</evidence>
<reference evidence="5" key="1">
    <citation type="submission" date="2017-02" db="EMBL/GenBank/DDBJ databases">
        <title>Draft Genome Sequence of the Salt Water Bacterium Oceanospirillum linum ATCC 11336.</title>
        <authorList>
            <person name="Trachtenberg A.M."/>
            <person name="Carney J.G."/>
            <person name="Linnane J.D."/>
            <person name="Rheaume B.A."/>
            <person name="Pitts N.L."/>
            <person name="Mykles D.L."/>
            <person name="Maclea K.S."/>
        </authorList>
    </citation>
    <scope>NUCLEOTIDE SEQUENCE [LARGE SCALE GENOMIC DNA]</scope>
    <source>
        <strain evidence="5">ATCC 11336</strain>
    </source>
</reference>
<dbReference type="InterPro" id="IPR053142">
    <property type="entry name" value="PchR_regulatory_protein"/>
</dbReference>
<dbReference type="EMBL" id="MTSD02000010">
    <property type="protein sequence ID" value="OOV85992.1"/>
    <property type="molecule type" value="Genomic_DNA"/>
</dbReference>
<name>A0A1T1H827_OCELI</name>